<evidence type="ECO:0000256" key="1">
    <source>
        <dbReference type="SAM" id="Coils"/>
    </source>
</evidence>
<dbReference type="EMBL" id="JAMOIM010000004">
    <property type="protein sequence ID" value="MCW6508019.1"/>
    <property type="molecule type" value="Genomic_DNA"/>
</dbReference>
<organism evidence="3 4">
    <name type="scientific">Lichenifustis flavocetrariae</name>
    <dbReference type="NCBI Taxonomy" id="2949735"/>
    <lineage>
        <taxon>Bacteria</taxon>
        <taxon>Pseudomonadati</taxon>
        <taxon>Pseudomonadota</taxon>
        <taxon>Alphaproteobacteria</taxon>
        <taxon>Hyphomicrobiales</taxon>
        <taxon>Lichenihabitantaceae</taxon>
        <taxon>Lichenifustis</taxon>
    </lineage>
</organism>
<proteinExistence type="predicted"/>
<evidence type="ECO:0000313" key="3">
    <source>
        <dbReference type="EMBL" id="MCW6508019.1"/>
    </source>
</evidence>
<dbReference type="Pfam" id="PF11064">
    <property type="entry name" value="DUF2865"/>
    <property type="match status" value="1"/>
</dbReference>
<evidence type="ECO:0000256" key="2">
    <source>
        <dbReference type="SAM" id="MobiDB-lite"/>
    </source>
</evidence>
<feature type="region of interest" description="Disordered" evidence="2">
    <location>
        <begin position="301"/>
        <end position="328"/>
    </location>
</feature>
<dbReference type="InterPro" id="IPR021293">
    <property type="entry name" value="DUF2865"/>
</dbReference>
<dbReference type="AlphaFoldDB" id="A0AA41YTS4"/>
<accession>A0AA41YTS4</accession>
<protein>
    <submittedName>
        <fullName evidence="3">DUF2865 domain-containing protein</fullName>
    </submittedName>
</protein>
<keyword evidence="4" id="KW-1185">Reference proteome</keyword>
<keyword evidence="1" id="KW-0175">Coiled coil</keyword>
<sequence>MSRDHDSNTKPGQMRAMVIALRALRRLPTVVCLGVLVLGPGAAQAQNIDCDALRQEMAAVTRPDPDREARFARAIEQQRSELARTQAYADQIGCGGLNLFGDAPPQCDAIANRVSRMENNLDSLDAQARALRNGNPDRAQDLAARYDAYCRTAPGPDSTEVYSDPGLMPDDGTSRMTDDQPAQERPQGGSKAICVRTCDGGFFPLSTSVHNSDLDGLQTLCSAQCPNTEAKLYTTSDTDNIADAVALDGTAYTALPAAFKFQKTHDAACTCKPPNQSWVQALAKAEELLDKSQGHDVTVTEKMSADMSRPTAPTSQPTKKGAKPPRKIVLDQPTTAADDAALGTLGAQAPTATTASAGIATGVGTQTPIIRTTEGAVQTFKAPDGTSRRVRIISPVP</sequence>
<dbReference type="Proteomes" id="UP001165667">
    <property type="component" value="Unassembled WGS sequence"/>
</dbReference>
<feature type="coiled-coil region" evidence="1">
    <location>
        <begin position="107"/>
        <end position="134"/>
    </location>
</feature>
<reference evidence="3" key="1">
    <citation type="submission" date="2022-05" db="EMBL/GenBank/DDBJ databases">
        <authorList>
            <person name="Pankratov T."/>
        </authorList>
    </citation>
    <scope>NUCLEOTIDE SEQUENCE</scope>
    <source>
        <strain evidence="3">BP6-180914</strain>
    </source>
</reference>
<evidence type="ECO:0000313" key="4">
    <source>
        <dbReference type="Proteomes" id="UP001165667"/>
    </source>
</evidence>
<name>A0AA41YTS4_9HYPH</name>
<gene>
    <name evidence="3" type="ORF">M8523_08290</name>
</gene>
<dbReference type="RefSeq" id="WP_282584373.1">
    <property type="nucleotide sequence ID" value="NZ_JAMOIM010000004.1"/>
</dbReference>
<feature type="region of interest" description="Disordered" evidence="2">
    <location>
        <begin position="154"/>
        <end position="190"/>
    </location>
</feature>
<comment type="caution">
    <text evidence="3">The sequence shown here is derived from an EMBL/GenBank/DDBJ whole genome shotgun (WGS) entry which is preliminary data.</text>
</comment>